<feature type="region of interest" description="Disordered" evidence="9">
    <location>
        <begin position="79"/>
        <end position="98"/>
    </location>
</feature>
<dbReference type="RefSeq" id="WP_134081447.1">
    <property type="nucleotide sequence ID" value="NZ_SOQX01000002.1"/>
</dbReference>
<protein>
    <submittedName>
        <fullName evidence="11">Uncharacterized protein</fullName>
    </submittedName>
</protein>
<dbReference type="InterPro" id="IPR007272">
    <property type="entry name" value="Sulf_transp_TsuA/YedE"/>
</dbReference>
<dbReference type="Pfam" id="PF04143">
    <property type="entry name" value="Sulf_transp"/>
    <property type="match status" value="1"/>
</dbReference>
<evidence type="ECO:0000256" key="9">
    <source>
        <dbReference type="SAM" id="MobiDB-lite"/>
    </source>
</evidence>
<comment type="subcellular location">
    <subcellularLocation>
        <location evidence="1">Cell inner membrane</location>
        <topology evidence="1">Multi-pass membrane protein</topology>
    </subcellularLocation>
</comment>
<dbReference type="EMBL" id="SOQX01000002">
    <property type="protein sequence ID" value="TDY02453.1"/>
    <property type="molecule type" value="Genomic_DNA"/>
</dbReference>
<evidence type="ECO:0000256" key="4">
    <source>
        <dbReference type="ARBA" id="ARBA00022519"/>
    </source>
</evidence>
<evidence type="ECO:0000256" key="7">
    <source>
        <dbReference type="ARBA" id="ARBA00023136"/>
    </source>
</evidence>
<keyword evidence="5 10" id="KW-0812">Transmembrane</keyword>
<keyword evidence="6 10" id="KW-1133">Transmembrane helix</keyword>
<comment type="similarity">
    <text evidence="8">Belongs to the TsuA/YedE (TC 9.B.102) family.</text>
</comment>
<feature type="transmembrane region" description="Helical" evidence="10">
    <location>
        <begin position="150"/>
        <end position="171"/>
    </location>
</feature>
<evidence type="ECO:0000313" key="12">
    <source>
        <dbReference type="Proteomes" id="UP000294914"/>
    </source>
</evidence>
<dbReference type="GO" id="GO:0005886">
    <property type="term" value="C:plasma membrane"/>
    <property type="evidence" value="ECO:0007669"/>
    <property type="project" value="UniProtKB-SubCell"/>
</dbReference>
<keyword evidence="12" id="KW-1185">Reference proteome</keyword>
<dbReference type="PANTHER" id="PTHR30574">
    <property type="entry name" value="INNER MEMBRANE PROTEIN YEDE"/>
    <property type="match status" value="1"/>
</dbReference>
<organism evidence="11 12">
    <name type="scientific">Thiohalophilus thiocyanatoxydans</name>
    <dbReference type="NCBI Taxonomy" id="381308"/>
    <lineage>
        <taxon>Bacteria</taxon>
        <taxon>Pseudomonadati</taxon>
        <taxon>Pseudomonadota</taxon>
        <taxon>Gammaproteobacteria</taxon>
        <taxon>Thiohalomonadales</taxon>
        <taxon>Thiohalophilaceae</taxon>
        <taxon>Thiohalophilus</taxon>
    </lineage>
</organism>
<keyword evidence="4" id="KW-0997">Cell inner membrane</keyword>
<keyword evidence="2" id="KW-0813">Transport</keyword>
<evidence type="ECO:0000256" key="10">
    <source>
        <dbReference type="SAM" id="Phobius"/>
    </source>
</evidence>
<evidence type="ECO:0000256" key="3">
    <source>
        <dbReference type="ARBA" id="ARBA00022475"/>
    </source>
</evidence>
<sequence>MAYWPWWLGALALGGVSIGYFLLIGKLLGVSGSWAKVVGWKEDRELGRSAAELEQADEGEIENALLAATLAEFGASAMDEKTPGQDASEPEEDVPTASTTVSYTPWTAHLIFLLAMFGGGLIAALTSGQFELEFQLSDTHSRIFGGPLEIWLSLLFGGMMVGFGTQMAGGCTSGHGLSGCSRLIPASLLSTVVFMLSAIGLSLLMEASIA</sequence>
<accession>A0A4R8IYE9</accession>
<dbReference type="AlphaFoldDB" id="A0A4R8IYE9"/>
<gene>
    <name evidence="11" type="ORF">EDC23_0824</name>
</gene>
<evidence type="ECO:0000256" key="5">
    <source>
        <dbReference type="ARBA" id="ARBA00022692"/>
    </source>
</evidence>
<evidence type="ECO:0000313" key="11">
    <source>
        <dbReference type="EMBL" id="TDY02453.1"/>
    </source>
</evidence>
<evidence type="ECO:0000256" key="8">
    <source>
        <dbReference type="ARBA" id="ARBA00035655"/>
    </source>
</evidence>
<keyword evidence="3" id="KW-1003">Cell membrane</keyword>
<evidence type="ECO:0000256" key="2">
    <source>
        <dbReference type="ARBA" id="ARBA00022448"/>
    </source>
</evidence>
<feature type="transmembrane region" description="Helical" evidence="10">
    <location>
        <begin position="183"/>
        <end position="205"/>
    </location>
</feature>
<feature type="transmembrane region" description="Helical" evidence="10">
    <location>
        <begin position="110"/>
        <end position="130"/>
    </location>
</feature>
<evidence type="ECO:0000256" key="6">
    <source>
        <dbReference type="ARBA" id="ARBA00022989"/>
    </source>
</evidence>
<dbReference type="Proteomes" id="UP000294914">
    <property type="component" value="Unassembled WGS sequence"/>
</dbReference>
<evidence type="ECO:0000256" key="1">
    <source>
        <dbReference type="ARBA" id="ARBA00004429"/>
    </source>
</evidence>
<name>A0A4R8IYE9_9GAMM</name>
<comment type="caution">
    <text evidence="11">The sequence shown here is derived from an EMBL/GenBank/DDBJ whole genome shotgun (WGS) entry which is preliminary data.</text>
</comment>
<dbReference type="PANTHER" id="PTHR30574:SF1">
    <property type="entry name" value="SULPHUR TRANSPORT DOMAIN-CONTAINING PROTEIN"/>
    <property type="match status" value="1"/>
</dbReference>
<proteinExistence type="inferred from homology"/>
<dbReference type="OrthoDB" id="9814020at2"/>
<keyword evidence="7 10" id="KW-0472">Membrane</keyword>
<feature type="transmembrane region" description="Helical" evidence="10">
    <location>
        <begin position="6"/>
        <end position="24"/>
    </location>
</feature>
<reference evidence="11 12" key="1">
    <citation type="submission" date="2019-03" db="EMBL/GenBank/DDBJ databases">
        <title>Genomic Encyclopedia of Type Strains, Phase IV (KMG-IV): sequencing the most valuable type-strain genomes for metagenomic binning, comparative biology and taxonomic classification.</title>
        <authorList>
            <person name="Goeker M."/>
        </authorList>
    </citation>
    <scope>NUCLEOTIDE SEQUENCE [LARGE SCALE GENOMIC DNA]</scope>
    <source>
        <strain evidence="11 12">DSM 16326</strain>
    </source>
</reference>